<dbReference type="Gene3D" id="1.10.10.10">
    <property type="entry name" value="Winged helix-like DNA-binding domain superfamily/Winged helix DNA-binding domain"/>
    <property type="match status" value="1"/>
</dbReference>
<dbReference type="GO" id="GO:0043565">
    <property type="term" value="F:sequence-specific DNA binding"/>
    <property type="evidence" value="ECO:0007669"/>
    <property type="project" value="InterPro"/>
</dbReference>
<evidence type="ECO:0000313" key="4">
    <source>
        <dbReference type="EMBL" id="VDL67050.1"/>
    </source>
</evidence>
<evidence type="ECO:0000313" key="6">
    <source>
        <dbReference type="WBParaSite" id="NBR_0000346001-mRNA-1"/>
    </source>
</evidence>
<evidence type="ECO:0000313" key="5">
    <source>
        <dbReference type="Proteomes" id="UP000271162"/>
    </source>
</evidence>
<evidence type="ECO:0000256" key="2">
    <source>
        <dbReference type="SAM" id="MobiDB-lite"/>
    </source>
</evidence>
<dbReference type="Proteomes" id="UP000271162">
    <property type="component" value="Unassembled WGS sequence"/>
</dbReference>
<dbReference type="STRING" id="27835.A0A0N4XLQ8"/>
<dbReference type="EMBL" id="UYSL01005187">
    <property type="protein sequence ID" value="VDL67050.1"/>
    <property type="molecule type" value="Genomic_DNA"/>
</dbReference>
<dbReference type="WBParaSite" id="NBR_0000346001-mRNA-1">
    <property type="protein sequence ID" value="NBR_0000346001-mRNA-1"/>
    <property type="gene ID" value="NBR_0000346001"/>
</dbReference>
<gene>
    <name evidence="4" type="ORF">NBR_LOCUS3461</name>
</gene>
<keyword evidence="5" id="KW-1185">Reference proteome</keyword>
<reference evidence="6" key="1">
    <citation type="submission" date="2017-02" db="UniProtKB">
        <authorList>
            <consortium name="WormBaseParasite"/>
        </authorList>
    </citation>
    <scope>IDENTIFICATION</scope>
</reference>
<dbReference type="InterPro" id="IPR036388">
    <property type="entry name" value="WH-like_DNA-bd_sf"/>
</dbReference>
<name>A0A0N4XLQ8_NIPBR</name>
<evidence type="ECO:0000256" key="1">
    <source>
        <dbReference type="ARBA" id="ARBA00005562"/>
    </source>
</evidence>
<dbReference type="SUPFAM" id="SSF46785">
    <property type="entry name" value="Winged helix' DNA-binding domain"/>
    <property type="match status" value="1"/>
</dbReference>
<protein>
    <submittedName>
        <fullName evidence="6">ETS domain-containing protein</fullName>
    </submittedName>
</protein>
<dbReference type="AlphaFoldDB" id="A0A0N4XLQ8"/>
<dbReference type="GO" id="GO:0003700">
    <property type="term" value="F:DNA-binding transcription factor activity"/>
    <property type="evidence" value="ECO:0007669"/>
    <property type="project" value="InterPro"/>
</dbReference>
<sequence length="299" mass="33537">CSSFYEGSGSAKEFAELATTKGTQSSSTNGFFPFSPEEFFPKEEPLNITESTLAPLKIDIPSSPTFSQGANFQDGGLVRCVSPSTSEGMTGTHSQELANTKLGMEEFFKQDFSYSLTPDTNGKRGSAKRTTSSRLRSRRLAKVPDSPYVPKQRRTSLMMDFLVELLSDAEKYNDVIGWTLDRPLEFIIRDKKRFTAMWNKYTGKQDSFMSISCVMRAMGREIVHTTGNKRTILVTWTASCTYRFFPEFDMSSIPMLSDNYLQRLLLQLVISYRTAKVIGSHFSIASENGKFKSSGTINT</sequence>
<dbReference type="InterPro" id="IPR000418">
    <property type="entry name" value="Ets_dom"/>
</dbReference>
<proteinExistence type="inferred from homology"/>
<dbReference type="Pfam" id="PF00178">
    <property type="entry name" value="Ets"/>
    <property type="match status" value="1"/>
</dbReference>
<feature type="domain" description="ETS" evidence="3">
    <location>
        <begin position="158"/>
        <end position="244"/>
    </location>
</feature>
<organism evidence="6">
    <name type="scientific">Nippostrongylus brasiliensis</name>
    <name type="common">Rat hookworm</name>
    <dbReference type="NCBI Taxonomy" id="27835"/>
    <lineage>
        <taxon>Eukaryota</taxon>
        <taxon>Metazoa</taxon>
        <taxon>Ecdysozoa</taxon>
        <taxon>Nematoda</taxon>
        <taxon>Chromadorea</taxon>
        <taxon>Rhabditida</taxon>
        <taxon>Rhabditina</taxon>
        <taxon>Rhabditomorpha</taxon>
        <taxon>Strongyloidea</taxon>
        <taxon>Heligmosomidae</taxon>
        <taxon>Nippostrongylus</taxon>
    </lineage>
</organism>
<accession>A0A0N4XLQ8</accession>
<comment type="similarity">
    <text evidence="1">Belongs to the ETS family.</text>
</comment>
<reference evidence="4 5" key="2">
    <citation type="submission" date="2018-11" db="EMBL/GenBank/DDBJ databases">
        <authorList>
            <consortium name="Pathogen Informatics"/>
        </authorList>
    </citation>
    <scope>NUCLEOTIDE SEQUENCE [LARGE SCALE GENOMIC DNA]</scope>
</reference>
<dbReference type="InterPro" id="IPR036390">
    <property type="entry name" value="WH_DNA-bd_sf"/>
</dbReference>
<feature type="region of interest" description="Disordered" evidence="2">
    <location>
        <begin position="118"/>
        <end position="147"/>
    </location>
</feature>
<evidence type="ECO:0000259" key="3">
    <source>
        <dbReference type="Pfam" id="PF00178"/>
    </source>
</evidence>